<keyword evidence="4 7" id="KW-0812">Transmembrane</keyword>
<dbReference type="InterPro" id="IPR002656">
    <property type="entry name" value="Acyl_transf_3_dom"/>
</dbReference>
<dbReference type="GO" id="GO:0016746">
    <property type="term" value="F:acyltransferase activity"/>
    <property type="evidence" value="ECO:0007669"/>
    <property type="project" value="UniProtKB-KW"/>
</dbReference>
<keyword evidence="9" id="KW-0808">Transferase</keyword>
<feature type="transmembrane region" description="Helical" evidence="7">
    <location>
        <begin position="138"/>
        <end position="155"/>
    </location>
</feature>
<gene>
    <name evidence="9" type="ORF">O6R05_02670</name>
</gene>
<evidence type="ECO:0000313" key="9">
    <source>
        <dbReference type="EMBL" id="WBW50465.1"/>
    </source>
</evidence>
<evidence type="ECO:0000259" key="8">
    <source>
        <dbReference type="Pfam" id="PF01757"/>
    </source>
</evidence>
<keyword evidence="6 7" id="KW-0472">Membrane</keyword>
<reference evidence="9 10" key="1">
    <citation type="submission" date="2023-01" db="EMBL/GenBank/DDBJ databases">
        <authorList>
            <person name="Lee S.H."/>
            <person name="Jung H.S."/>
            <person name="Yun J.U."/>
        </authorList>
    </citation>
    <scope>NUCLEOTIDE SEQUENCE [LARGE SCALE GENOMIC DNA]</scope>
    <source>
        <strain evidence="9 10">CBA3646</strain>
    </source>
</reference>
<feature type="transmembrane region" description="Helical" evidence="7">
    <location>
        <begin position="222"/>
        <end position="244"/>
    </location>
</feature>
<comment type="subcellular location">
    <subcellularLocation>
        <location evidence="1">Cell membrane</location>
        <topology evidence="1">Multi-pass membrane protein</topology>
    </subcellularLocation>
</comment>
<evidence type="ECO:0000256" key="1">
    <source>
        <dbReference type="ARBA" id="ARBA00004651"/>
    </source>
</evidence>
<feature type="transmembrane region" description="Helical" evidence="7">
    <location>
        <begin position="108"/>
        <end position="131"/>
    </location>
</feature>
<evidence type="ECO:0000256" key="6">
    <source>
        <dbReference type="ARBA" id="ARBA00023136"/>
    </source>
</evidence>
<proteinExistence type="inferred from homology"/>
<keyword evidence="3" id="KW-1003">Cell membrane</keyword>
<evidence type="ECO:0000256" key="3">
    <source>
        <dbReference type="ARBA" id="ARBA00022475"/>
    </source>
</evidence>
<name>A0ABY7QUK6_9FIRM</name>
<evidence type="ECO:0000256" key="4">
    <source>
        <dbReference type="ARBA" id="ARBA00022692"/>
    </source>
</evidence>
<evidence type="ECO:0000256" key="5">
    <source>
        <dbReference type="ARBA" id="ARBA00022989"/>
    </source>
</evidence>
<feature type="transmembrane region" description="Helical" evidence="7">
    <location>
        <begin position="194"/>
        <end position="210"/>
    </location>
</feature>
<accession>A0ABY7QUK6</accession>
<keyword evidence="5 7" id="KW-1133">Transmembrane helix</keyword>
<comment type="similarity">
    <text evidence="2">Belongs to the acyltransferase 3 family.</text>
</comment>
<evidence type="ECO:0000256" key="7">
    <source>
        <dbReference type="SAM" id="Phobius"/>
    </source>
</evidence>
<evidence type="ECO:0000256" key="2">
    <source>
        <dbReference type="ARBA" id="ARBA00007400"/>
    </source>
</evidence>
<keyword evidence="10" id="KW-1185">Reference proteome</keyword>
<dbReference type="PANTHER" id="PTHR40074">
    <property type="entry name" value="O-ACETYLTRANSFERASE WECH"/>
    <property type="match status" value="1"/>
</dbReference>
<feature type="transmembrane region" description="Helical" evidence="7">
    <location>
        <begin position="12"/>
        <end position="29"/>
    </location>
</feature>
<feature type="transmembrane region" description="Helical" evidence="7">
    <location>
        <begin position="70"/>
        <end position="88"/>
    </location>
</feature>
<dbReference type="PANTHER" id="PTHR40074:SF2">
    <property type="entry name" value="O-ACETYLTRANSFERASE WECH"/>
    <property type="match status" value="1"/>
</dbReference>
<feature type="transmembrane region" description="Helical" evidence="7">
    <location>
        <begin position="167"/>
        <end position="187"/>
    </location>
</feature>
<organism evidence="9 10">
    <name type="scientific">Peptoniphilus equinus</name>
    <dbReference type="NCBI Taxonomy" id="3016343"/>
    <lineage>
        <taxon>Bacteria</taxon>
        <taxon>Bacillati</taxon>
        <taxon>Bacillota</taxon>
        <taxon>Tissierellia</taxon>
        <taxon>Tissierellales</taxon>
        <taxon>Peptoniphilaceae</taxon>
        <taxon>Peptoniphilus</taxon>
    </lineage>
</organism>
<feature type="transmembrane region" description="Helical" evidence="7">
    <location>
        <begin position="35"/>
        <end position="58"/>
    </location>
</feature>
<feature type="domain" description="Acyltransferase 3" evidence="8">
    <location>
        <begin position="7"/>
        <end position="305"/>
    </location>
</feature>
<keyword evidence="9" id="KW-0012">Acyltransferase</keyword>
<dbReference type="EMBL" id="CP115667">
    <property type="protein sequence ID" value="WBW50465.1"/>
    <property type="molecule type" value="Genomic_DNA"/>
</dbReference>
<sequence length="317" mass="36237">MTRDRTLDLVKAVAIFLVLVIHTKVYLIGDYRDAGLIYGALSMCAVPLFMMTSGALLYRKPVTIFKALKGTLKMAVALGVLIVLYKVWDGSRQGMTDFNSMMGLAEKFHLYYLYLAIAIYITSPLCARLACSLTRREYFFGIVIFIATTGGIPFWKTLGYVENPFILTYALPMSYMAIGYAFIGQYIYKYRDDLPRWFSIIGFFAIYHLIKNVLRSPTEDVIYLYYDVVNPFAMIYSVSVFHFLVKSKTTTDLGLVGRHTLFIFGIHIIILEYFLSLGLTPEAFKDFQVLYPIIMSLLIIVLLILPAYVLEQIKQKL</sequence>
<dbReference type="RefSeq" id="WP_271191997.1">
    <property type="nucleotide sequence ID" value="NZ_CP115667.1"/>
</dbReference>
<evidence type="ECO:0000313" key="10">
    <source>
        <dbReference type="Proteomes" id="UP001210339"/>
    </source>
</evidence>
<feature type="transmembrane region" description="Helical" evidence="7">
    <location>
        <begin position="256"/>
        <end position="277"/>
    </location>
</feature>
<dbReference type="Proteomes" id="UP001210339">
    <property type="component" value="Chromosome"/>
</dbReference>
<feature type="transmembrane region" description="Helical" evidence="7">
    <location>
        <begin position="289"/>
        <end position="310"/>
    </location>
</feature>
<protein>
    <submittedName>
        <fullName evidence="9">Acyltransferase family protein</fullName>
    </submittedName>
</protein>
<dbReference type="Pfam" id="PF01757">
    <property type="entry name" value="Acyl_transf_3"/>
    <property type="match status" value="1"/>
</dbReference>